<evidence type="ECO:0000256" key="1">
    <source>
        <dbReference type="SAM" id="Phobius"/>
    </source>
</evidence>
<keyword evidence="1" id="KW-1133">Transmembrane helix</keyword>
<dbReference type="GeneID" id="39744713"/>
<dbReference type="EMBL" id="BDQF01000017">
    <property type="protein sequence ID" value="GAW83905.1"/>
    <property type="molecule type" value="Genomic_DNA"/>
</dbReference>
<reference evidence="3" key="1">
    <citation type="submission" date="2017-04" db="EMBL/GenBank/DDBJ databases">
        <title>Plasmodium gonderi genome.</title>
        <authorList>
            <person name="Arisue N."/>
            <person name="Honma H."/>
            <person name="Kawai S."/>
            <person name="Tougan T."/>
            <person name="Tanabe K."/>
            <person name="Horii T."/>
        </authorList>
    </citation>
    <scope>NUCLEOTIDE SEQUENCE [LARGE SCALE GENOMIC DNA]</scope>
    <source>
        <strain evidence="3">ATCC 30045</strain>
    </source>
</reference>
<keyword evidence="1" id="KW-0812">Transmembrane</keyword>
<dbReference type="RefSeq" id="XP_028546494.1">
    <property type="nucleotide sequence ID" value="XM_028690693.1"/>
</dbReference>
<sequence length="339" mass="39854">MTSDTISEDEDFSFSGMFHTCTNGFNWDINSQRSNDDEKFTGLCNNFYYAVNDAKTLDYNFIKYCKVLGIYLKHIENNKSSLNKVSCCKLFYYRLKNDIMDKISLIKCSKVKDCYQKMIDQNTIYSGTDISDICIKYSEHIEQDTFKVLAYMFDIYTYIDLFNNRHMSNTGKVREFKSKINDLVNYHYKNKIRLKAELQKIIEICQRYITSWTSFPKVHDAGVLKEDNWISEITRKIEILGNETLKEERAEDVRITGNLQMQTLDEQISMSHVIDDISNTGISIGTIYISFSILIITFILVRKLRRVLKKNKKKNLGLMDTFDFEYKNSLDDMYKIAYS</sequence>
<accession>A0A1Y1JQY1</accession>
<keyword evidence="1" id="KW-0472">Membrane</keyword>
<gene>
    <name evidence="2" type="ORF">PGO_000025</name>
</gene>
<evidence type="ECO:0000313" key="3">
    <source>
        <dbReference type="Proteomes" id="UP000195521"/>
    </source>
</evidence>
<name>A0A1Y1JQY1_PLAGO</name>
<comment type="caution">
    <text evidence="2">The sequence shown here is derived from an EMBL/GenBank/DDBJ whole genome shotgun (WGS) entry which is preliminary data.</text>
</comment>
<feature type="transmembrane region" description="Helical" evidence="1">
    <location>
        <begin position="281"/>
        <end position="301"/>
    </location>
</feature>
<proteinExistence type="predicted"/>
<evidence type="ECO:0000313" key="2">
    <source>
        <dbReference type="EMBL" id="GAW83905.1"/>
    </source>
</evidence>
<protein>
    <submittedName>
        <fullName evidence="2">Variable surface protein</fullName>
    </submittedName>
</protein>
<dbReference type="AlphaFoldDB" id="A0A1Y1JQY1"/>
<organism evidence="2 3">
    <name type="scientific">Plasmodium gonderi</name>
    <dbReference type="NCBI Taxonomy" id="77519"/>
    <lineage>
        <taxon>Eukaryota</taxon>
        <taxon>Sar</taxon>
        <taxon>Alveolata</taxon>
        <taxon>Apicomplexa</taxon>
        <taxon>Aconoidasida</taxon>
        <taxon>Haemosporida</taxon>
        <taxon>Plasmodiidae</taxon>
        <taxon>Plasmodium</taxon>
        <taxon>Plasmodium (Plasmodium)</taxon>
    </lineage>
</organism>
<keyword evidence="3" id="KW-1185">Reference proteome</keyword>
<dbReference type="Proteomes" id="UP000195521">
    <property type="component" value="Unassembled WGS sequence"/>
</dbReference>